<dbReference type="PROSITE" id="PS51257">
    <property type="entry name" value="PROKAR_LIPOPROTEIN"/>
    <property type="match status" value="1"/>
</dbReference>
<comment type="caution">
    <text evidence="7">The sequence shown here is derived from an EMBL/GenBank/DDBJ whole genome shotgun (WGS) entry which is preliminary data.</text>
</comment>
<evidence type="ECO:0000313" key="8">
    <source>
        <dbReference type="Proteomes" id="UP000295165"/>
    </source>
</evidence>
<feature type="chain" id="PRO_5020543354" evidence="6">
    <location>
        <begin position="23"/>
        <end position="186"/>
    </location>
</feature>
<name>A0A4R8QZA0_9MYCO</name>
<gene>
    <name evidence="7" type="ORF">CCUG63697_03416</name>
</gene>
<dbReference type="GO" id="GO:0016020">
    <property type="term" value="C:membrane"/>
    <property type="evidence" value="ECO:0007669"/>
    <property type="project" value="InterPro"/>
</dbReference>
<sequence precursor="true">MLRHMIIGAAAIGMALAGCASATGQPSAEELRAADANIAVAAAGAMPPQRTVKALRTGGGHPNIIQSGTARVTVDGTLLDMPGPVYCFTHQGVTQLLINVGPKKVSGGHAMVKLDSNSLAVQMFDIQTAELIILLNQEDNVGEQITATRSDDSFHIEGEGSGHDSGVEKTMTYVVDVDCAPGWASA</sequence>
<evidence type="ECO:0000256" key="3">
    <source>
        <dbReference type="ARBA" id="ARBA00023136"/>
    </source>
</evidence>
<organism evidence="7 8">
    <name type="scientific">Mycobacteroides franklinii</name>
    <dbReference type="NCBI Taxonomy" id="948102"/>
    <lineage>
        <taxon>Bacteria</taxon>
        <taxon>Bacillati</taxon>
        <taxon>Actinomycetota</taxon>
        <taxon>Actinomycetes</taxon>
        <taxon>Mycobacteriales</taxon>
        <taxon>Mycobacteriaceae</taxon>
        <taxon>Mycobacteroides</taxon>
    </lineage>
</organism>
<dbReference type="Proteomes" id="UP000295165">
    <property type="component" value="Unassembled WGS sequence"/>
</dbReference>
<protein>
    <submittedName>
        <fullName evidence="7">Uncharacterized protein</fullName>
    </submittedName>
</protein>
<dbReference type="EMBL" id="PECC01000028">
    <property type="protein sequence ID" value="TDZ48884.1"/>
    <property type="molecule type" value="Genomic_DNA"/>
</dbReference>
<dbReference type="Pfam" id="PF05481">
    <property type="entry name" value="Myco_19_kDa"/>
    <property type="match status" value="1"/>
</dbReference>
<keyword evidence="8" id="KW-1185">Reference proteome</keyword>
<evidence type="ECO:0000256" key="5">
    <source>
        <dbReference type="ARBA" id="ARBA00023288"/>
    </source>
</evidence>
<evidence type="ECO:0000313" key="7">
    <source>
        <dbReference type="EMBL" id="TDZ48884.1"/>
    </source>
</evidence>
<evidence type="ECO:0000256" key="2">
    <source>
        <dbReference type="ARBA" id="ARBA00022729"/>
    </source>
</evidence>
<keyword evidence="3" id="KW-0472">Membrane</keyword>
<evidence type="ECO:0000256" key="4">
    <source>
        <dbReference type="ARBA" id="ARBA00023139"/>
    </source>
</evidence>
<keyword evidence="5" id="KW-0449">Lipoprotein</keyword>
<evidence type="ECO:0000256" key="6">
    <source>
        <dbReference type="SAM" id="SignalP"/>
    </source>
</evidence>
<proteinExistence type="predicted"/>
<keyword evidence="4" id="KW-0564">Palmitate</keyword>
<accession>A0A4R8QZA0</accession>
<dbReference type="AlphaFoldDB" id="A0A4R8QZA0"/>
<evidence type="ECO:0000256" key="1">
    <source>
        <dbReference type="ARBA" id="ARBA00022475"/>
    </source>
</evidence>
<reference evidence="7 8" key="1">
    <citation type="journal article" date="2019" name="Sci. Rep.">
        <title>Extended insight into the Mycobacterium chelonae-abscessus complex through whole genome sequencing of Mycobacterium salmoniphilum outbreak and Mycobacterium salmoniphilum-like strains.</title>
        <authorList>
            <person name="Behra P.R.K."/>
            <person name="Das S."/>
            <person name="Pettersson B.M.F."/>
            <person name="Shirreff L."/>
            <person name="DuCote T."/>
            <person name="Jacobsson K.G."/>
            <person name="Ennis D.G."/>
            <person name="Kirsebom L.A."/>
        </authorList>
    </citation>
    <scope>NUCLEOTIDE SEQUENCE [LARGE SCALE GENOMIC DNA]</scope>
    <source>
        <strain evidence="7 8">CCUG 63697</strain>
    </source>
</reference>
<dbReference type="InterPro" id="IPR008691">
    <property type="entry name" value="LpqH"/>
</dbReference>
<keyword evidence="2 6" id="KW-0732">Signal</keyword>
<keyword evidence="1" id="KW-1003">Cell membrane</keyword>
<feature type="signal peptide" evidence="6">
    <location>
        <begin position="1"/>
        <end position="22"/>
    </location>
</feature>